<name>A0A9N8DBC8_9STRA</name>
<dbReference type="EMBL" id="CAICTM010000067">
    <property type="protein sequence ID" value="CAB9499747.1"/>
    <property type="molecule type" value="Genomic_DNA"/>
</dbReference>
<organism evidence="2 3">
    <name type="scientific">Seminavis robusta</name>
    <dbReference type="NCBI Taxonomy" id="568900"/>
    <lineage>
        <taxon>Eukaryota</taxon>
        <taxon>Sar</taxon>
        <taxon>Stramenopiles</taxon>
        <taxon>Ochrophyta</taxon>
        <taxon>Bacillariophyta</taxon>
        <taxon>Bacillariophyceae</taxon>
        <taxon>Bacillariophycidae</taxon>
        <taxon>Naviculales</taxon>
        <taxon>Naviculaceae</taxon>
        <taxon>Seminavis</taxon>
    </lineage>
</organism>
<dbReference type="Proteomes" id="UP001153069">
    <property type="component" value="Unassembled WGS sequence"/>
</dbReference>
<proteinExistence type="predicted"/>
<evidence type="ECO:0000256" key="1">
    <source>
        <dbReference type="SAM" id="MobiDB-lite"/>
    </source>
</evidence>
<keyword evidence="3" id="KW-1185">Reference proteome</keyword>
<protein>
    <submittedName>
        <fullName evidence="2">Uncharacterized protein</fullName>
    </submittedName>
</protein>
<dbReference type="AlphaFoldDB" id="A0A9N8DBC8"/>
<accession>A0A9N8DBC8</accession>
<feature type="region of interest" description="Disordered" evidence="1">
    <location>
        <begin position="24"/>
        <end position="60"/>
    </location>
</feature>
<gene>
    <name evidence="2" type="ORF">SEMRO_68_G037940.1</name>
</gene>
<evidence type="ECO:0000313" key="3">
    <source>
        <dbReference type="Proteomes" id="UP001153069"/>
    </source>
</evidence>
<sequence>MSGSSFGAHGANAFASFPGLTSSNGGLGPSPAPGAGGGGVGLPSSLNSSSSGGGGQHGPAIESLTLTAQSVGLSIEQLATALSASPNLKTLSNDSGIITDSQKELALSLYRTESLALYRRCMLLAGFDTDAIEEQSPEYQQFAFRAWQEEGRRLQDLMGREMSLQAPVVANLQQEAAQAKAHAQVQSQIQAKAVQAQAQALALEQQQQQNQQLFLQSRLQQQQNGGGLNSLLYNSSAGSSQQLYNDAVQKRFNGMHKPGQSFM</sequence>
<reference evidence="2" key="1">
    <citation type="submission" date="2020-06" db="EMBL/GenBank/DDBJ databases">
        <authorList>
            <consortium name="Plant Systems Biology data submission"/>
        </authorList>
    </citation>
    <scope>NUCLEOTIDE SEQUENCE</scope>
    <source>
        <strain evidence="2">D6</strain>
    </source>
</reference>
<evidence type="ECO:0000313" key="2">
    <source>
        <dbReference type="EMBL" id="CAB9499747.1"/>
    </source>
</evidence>
<comment type="caution">
    <text evidence="2">The sequence shown here is derived from an EMBL/GenBank/DDBJ whole genome shotgun (WGS) entry which is preliminary data.</text>
</comment>